<name>A0A6C0AK61_9ZZZZ</name>
<dbReference type="InterPro" id="IPR013320">
    <property type="entry name" value="ConA-like_dom_sf"/>
</dbReference>
<dbReference type="AlphaFoldDB" id="A0A6C0AK61"/>
<keyword evidence="1" id="KW-1133">Transmembrane helix</keyword>
<organism evidence="2">
    <name type="scientific">viral metagenome</name>
    <dbReference type="NCBI Taxonomy" id="1070528"/>
    <lineage>
        <taxon>unclassified sequences</taxon>
        <taxon>metagenomes</taxon>
        <taxon>organismal metagenomes</taxon>
    </lineage>
</organism>
<keyword evidence="1" id="KW-0472">Membrane</keyword>
<proteinExistence type="predicted"/>
<feature type="transmembrane region" description="Helical" evidence="1">
    <location>
        <begin position="6"/>
        <end position="25"/>
    </location>
</feature>
<keyword evidence="1" id="KW-0812">Transmembrane</keyword>
<protein>
    <recommendedName>
        <fullName evidence="3">Lectin/glucanase superfamily protein</fullName>
    </recommendedName>
</protein>
<evidence type="ECO:0000313" key="2">
    <source>
        <dbReference type="EMBL" id="QHS80174.1"/>
    </source>
</evidence>
<dbReference type="Pfam" id="PF13385">
    <property type="entry name" value="Laminin_G_3"/>
    <property type="match status" value="1"/>
</dbReference>
<reference evidence="2" key="1">
    <citation type="journal article" date="2020" name="Nature">
        <title>Giant virus diversity and host interactions through global metagenomics.</title>
        <authorList>
            <person name="Schulz F."/>
            <person name="Roux S."/>
            <person name="Paez-Espino D."/>
            <person name="Jungbluth S."/>
            <person name="Walsh D.A."/>
            <person name="Denef V.J."/>
            <person name="McMahon K.D."/>
            <person name="Konstantinidis K.T."/>
            <person name="Eloe-Fadrosh E.A."/>
            <person name="Kyrpides N.C."/>
            <person name="Woyke T."/>
        </authorList>
    </citation>
    <scope>NUCLEOTIDE SEQUENCE</scope>
    <source>
        <strain evidence="2">GVMAG-S-1039698-54</strain>
    </source>
</reference>
<evidence type="ECO:0008006" key="3">
    <source>
        <dbReference type="Google" id="ProtNLM"/>
    </source>
</evidence>
<evidence type="ECO:0000256" key="1">
    <source>
        <dbReference type="SAM" id="Phobius"/>
    </source>
</evidence>
<dbReference type="SUPFAM" id="SSF49899">
    <property type="entry name" value="Concanavalin A-like lectins/glucanases"/>
    <property type="match status" value="1"/>
</dbReference>
<dbReference type="EMBL" id="MN740675">
    <property type="protein sequence ID" value="QHS80174.1"/>
    <property type="molecule type" value="Genomic_DNA"/>
</dbReference>
<dbReference type="Gene3D" id="2.60.120.200">
    <property type="match status" value="1"/>
</dbReference>
<accession>A0A6C0AK61</accession>
<sequence>MDFKKILMGVAIVIVIYLIFTYIFTDSTKTDLLVMHDASVRKVIDSEDLTGGNSANYSYSFWLYINTWNYGYGNEKVIFRRTKIGDEETNLIEATLDTTNNNLKIKMAYSDGGDKPNNKTHDCIVSNIPLQKWTNIIATLNNKAIDIYLDGKLIKTCMLPGVQTPKPGQNLIVADKSSSTVEGTGFSGFIAKLRFYSRTVNPREAYEIYKEGHGSGWLANLLSQYQIKFAFLKNSKEINSVSI</sequence>